<dbReference type="STRING" id="59895.A0A103XUF2"/>
<keyword evidence="2" id="KW-1185">Reference proteome</keyword>
<dbReference type="EMBL" id="LEKV01003876">
    <property type="protein sequence ID" value="KVH97036.1"/>
    <property type="molecule type" value="Genomic_DNA"/>
</dbReference>
<protein>
    <submittedName>
        <fullName evidence="1">Uncharacterized protein</fullName>
    </submittedName>
</protein>
<evidence type="ECO:0000313" key="1">
    <source>
        <dbReference type="EMBL" id="KVH97036.1"/>
    </source>
</evidence>
<dbReference type="AlphaFoldDB" id="A0A103XUF2"/>
<reference evidence="1 2" key="1">
    <citation type="journal article" date="2016" name="Sci. Rep.">
        <title>The genome sequence of the outbreeding globe artichoke constructed de novo incorporating a phase-aware low-pass sequencing strategy of F1 progeny.</title>
        <authorList>
            <person name="Scaglione D."/>
            <person name="Reyes-Chin-Wo S."/>
            <person name="Acquadro A."/>
            <person name="Froenicke L."/>
            <person name="Portis E."/>
            <person name="Beitel C."/>
            <person name="Tirone M."/>
            <person name="Mauro R."/>
            <person name="Lo Monaco A."/>
            <person name="Mauromicale G."/>
            <person name="Faccioli P."/>
            <person name="Cattivelli L."/>
            <person name="Rieseberg L."/>
            <person name="Michelmore R."/>
            <person name="Lanteri S."/>
        </authorList>
    </citation>
    <scope>NUCLEOTIDE SEQUENCE [LARGE SCALE GENOMIC DNA]</scope>
    <source>
        <strain evidence="1">2C</strain>
    </source>
</reference>
<evidence type="ECO:0000313" key="2">
    <source>
        <dbReference type="Proteomes" id="UP000243975"/>
    </source>
</evidence>
<proteinExistence type="predicted"/>
<dbReference type="OMA" id="DYRAKEP"/>
<sequence>MHSHHLLLEEPIRMASILEPSKPSFFPAMTKIVGTLGPRSRSVETISSSKQRERTAALLCYLYVFFLHRQQTARMNSSLTKRHSHHLLLEEPIRMASILEPSKPRFFPGMTKIVGTLDPRSRSVETISSSKQQERTAALLCYLCVFFLHRQQTARTDSSLA</sequence>
<name>A0A103XUF2_CYNCS</name>
<accession>A0A103XUF2</accession>
<feature type="non-terminal residue" evidence="1">
    <location>
        <position position="1"/>
    </location>
</feature>
<comment type="caution">
    <text evidence="1">The sequence shown here is derived from an EMBL/GenBank/DDBJ whole genome shotgun (WGS) entry which is preliminary data.</text>
</comment>
<gene>
    <name evidence="1" type="ORF">Ccrd_000870</name>
</gene>
<dbReference type="Proteomes" id="UP000243975">
    <property type="component" value="Unassembled WGS sequence"/>
</dbReference>
<organism evidence="1 2">
    <name type="scientific">Cynara cardunculus var. scolymus</name>
    <name type="common">Globe artichoke</name>
    <name type="synonym">Cynara scolymus</name>
    <dbReference type="NCBI Taxonomy" id="59895"/>
    <lineage>
        <taxon>Eukaryota</taxon>
        <taxon>Viridiplantae</taxon>
        <taxon>Streptophyta</taxon>
        <taxon>Embryophyta</taxon>
        <taxon>Tracheophyta</taxon>
        <taxon>Spermatophyta</taxon>
        <taxon>Magnoliopsida</taxon>
        <taxon>eudicotyledons</taxon>
        <taxon>Gunneridae</taxon>
        <taxon>Pentapetalae</taxon>
        <taxon>asterids</taxon>
        <taxon>campanulids</taxon>
        <taxon>Asterales</taxon>
        <taxon>Asteraceae</taxon>
        <taxon>Carduoideae</taxon>
        <taxon>Cardueae</taxon>
        <taxon>Carduinae</taxon>
        <taxon>Cynara</taxon>
    </lineage>
</organism>
<dbReference type="Gramene" id="KVH97036">
    <property type="protein sequence ID" value="KVH97036"/>
    <property type="gene ID" value="Ccrd_000870"/>
</dbReference>